<dbReference type="GeneID" id="66974563"/>
<gene>
    <name evidence="1" type="ORF">AS202_07115</name>
</gene>
<dbReference type="InterPro" id="IPR011235">
    <property type="entry name" value="MepB-like"/>
</dbReference>
<dbReference type="eggNOG" id="COG4815">
    <property type="taxonomic scope" value="Bacteria"/>
</dbReference>
<dbReference type="RefSeq" id="WP_006257584.1">
    <property type="nucleotide sequence ID" value="NZ_BCMQ01000001.1"/>
</dbReference>
<dbReference type="EMBL" id="CP013690">
    <property type="protein sequence ID" value="ALU25923.1"/>
    <property type="molecule type" value="Genomic_DNA"/>
</dbReference>
<dbReference type="Gene3D" id="3.40.1350.140">
    <property type="entry name" value="MepB-like"/>
    <property type="match status" value="1"/>
</dbReference>
<evidence type="ECO:0000313" key="1">
    <source>
        <dbReference type="EMBL" id="ALU25923.1"/>
    </source>
</evidence>
<sequence length="146" mass="17386">MLPHYYIEQLNKILGNCISTSISDIQWGIEKNDYNACTFTLNDKKFIYREAKVTPKKVGYFVAIWQRDYEGKTIPYHIKDDFDYFIISTQQGYFLYPKEELAKLNIISTEQKEGKRGMRVYPNLEAEMNKQALKTYQSHLPFWNNF</sequence>
<proteinExistence type="predicted"/>
<evidence type="ECO:0000313" key="2">
    <source>
        <dbReference type="Proteomes" id="UP000069030"/>
    </source>
</evidence>
<accession>A0A0S7E4U9</accession>
<dbReference type="AlphaFoldDB" id="A0A0S7E4U9"/>
<dbReference type="Pfam" id="PF08877">
    <property type="entry name" value="MepB-like"/>
    <property type="match status" value="1"/>
</dbReference>
<reference evidence="1 2" key="1">
    <citation type="journal article" date="2016" name="J. Zhejiang Univ. Sci. B">
        <title>Antibiotic resistance mechanisms of Myroides sp.</title>
        <authorList>
            <person name="Hu S."/>
            <person name="Yuan S."/>
            <person name="Qu H."/>
            <person name="Jiang T."/>
            <person name="Zhou Y."/>
            <person name="Wang M."/>
            <person name="Ming D."/>
        </authorList>
    </citation>
    <scope>NUCLEOTIDE SEQUENCE [LARGE SCALE GENOMIC DNA]</scope>
    <source>
        <strain evidence="1 2">PR63039</strain>
    </source>
</reference>
<organism evidence="1 2">
    <name type="scientific">Myroides odoratimimus</name>
    <dbReference type="NCBI Taxonomy" id="76832"/>
    <lineage>
        <taxon>Bacteria</taxon>
        <taxon>Pseudomonadati</taxon>
        <taxon>Bacteroidota</taxon>
        <taxon>Flavobacteriia</taxon>
        <taxon>Flavobacteriales</taxon>
        <taxon>Flavobacteriaceae</taxon>
        <taxon>Myroides</taxon>
    </lineage>
</organism>
<dbReference type="InterPro" id="IPR038231">
    <property type="entry name" value="MepB-like_sf"/>
</dbReference>
<dbReference type="Proteomes" id="UP000069030">
    <property type="component" value="Chromosome"/>
</dbReference>
<dbReference type="KEGG" id="mod:AS202_07115"/>
<protein>
    <submittedName>
        <fullName evidence="1">Uncharacterized protein</fullName>
    </submittedName>
</protein>
<name>A0A0S7E4U9_9FLAO</name>